<dbReference type="Proteomes" id="UP000000552">
    <property type="component" value="Chromosome"/>
</dbReference>
<gene>
    <name evidence="2" type="ordered locus">mll0458</name>
</gene>
<reference evidence="2 3" key="1">
    <citation type="journal article" date="2000" name="DNA Res.">
        <title>Complete genome structure of the nitrogen-fixing symbiotic bacterium Mesorhizobium loti.</title>
        <authorList>
            <person name="Kaneko T."/>
            <person name="Nakamura Y."/>
            <person name="Sato S."/>
            <person name="Asamizu E."/>
            <person name="Kato T."/>
            <person name="Sasamoto S."/>
            <person name="Watanabe A."/>
            <person name="Idesawa K."/>
            <person name="Ishikawa A."/>
            <person name="Kawashima K."/>
            <person name="Kimura T."/>
            <person name="Kishida Y."/>
            <person name="Kiyokawa C."/>
            <person name="Kohara M."/>
            <person name="Matsumoto M."/>
            <person name="Matsuno A."/>
            <person name="Mochizuki Y."/>
            <person name="Nakayama S."/>
            <person name="Nakazaki N."/>
            <person name="Shimpo S."/>
            <person name="Sugimoto M."/>
            <person name="Takeuchi C."/>
            <person name="Yamada M."/>
            <person name="Tabata S."/>
        </authorList>
    </citation>
    <scope>NUCLEOTIDE SEQUENCE [LARGE SCALE GENOMIC DNA]</scope>
    <source>
        <strain evidence="3">LMG 29417 / CECT 9101 / MAFF 303099</strain>
    </source>
</reference>
<feature type="compositionally biased region" description="Polar residues" evidence="1">
    <location>
        <begin position="38"/>
        <end position="47"/>
    </location>
</feature>
<dbReference type="HOGENOM" id="CLU_696125_0_0_5"/>
<feature type="region of interest" description="Disordered" evidence="1">
    <location>
        <begin position="338"/>
        <end position="396"/>
    </location>
</feature>
<feature type="region of interest" description="Disordered" evidence="1">
    <location>
        <begin position="1"/>
        <end position="148"/>
    </location>
</feature>
<evidence type="ECO:0000256" key="1">
    <source>
        <dbReference type="SAM" id="MobiDB-lite"/>
    </source>
</evidence>
<name>Q98MS6_RHILO</name>
<sequence length="396" mass="42518">MFRLNNQQSLRRSNPMDDMNGGASAPAETNPVAAEPVSTPNPISTDPKTVEAKPEPKADKAPTTREALKAAAAKVAEKAKADEGDEGKKPAPVQSQPKTGEKPADKAALPDPKPTKGAETTTTAKPADTTMRAEPKATSHHEAPARFKSDAAAMAEWEKAPEPVKAAVHRSIRELEAGIEKHRVSAEAFEQVKDFDDLAKRNNTSLRDAMTRYTNLERTLLTNPLQGIQQVCEYAGISLRDLAAYVVGQKPEQVQSQNDATIRELRQQVAQLQQSVGGVTTSMQQQHVAGIEAQVEKFKADNPRFEELAEDIAFFLKSGKTKDLAEAYSLAERLNPAAARSVTAAPQTRTAPDPQAQTLKGQKSVTGAPSAGSDPATKRASTSIKDSLRRAMAQTG</sequence>
<feature type="compositionally biased region" description="Basic and acidic residues" evidence="1">
    <location>
        <begin position="48"/>
        <end position="68"/>
    </location>
</feature>
<feature type="compositionally biased region" description="Basic and acidic residues" evidence="1">
    <location>
        <begin position="131"/>
        <end position="148"/>
    </location>
</feature>
<feature type="compositionally biased region" description="Basic and acidic residues" evidence="1">
    <location>
        <begin position="75"/>
        <end position="89"/>
    </location>
</feature>
<protein>
    <submittedName>
        <fullName evidence="2">Mll0458 protein</fullName>
    </submittedName>
</protein>
<evidence type="ECO:0000313" key="2">
    <source>
        <dbReference type="EMBL" id="BAB48037.1"/>
    </source>
</evidence>
<dbReference type="EMBL" id="BA000012">
    <property type="protein sequence ID" value="BAB48037.1"/>
    <property type="molecule type" value="Genomic_DNA"/>
</dbReference>
<dbReference type="AlphaFoldDB" id="Q98MS6"/>
<feature type="compositionally biased region" description="Polar residues" evidence="1">
    <location>
        <begin position="1"/>
        <end position="12"/>
    </location>
</feature>
<dbReference type="KEGG" id="mlo:mll0458"/>
<evidence type="ECO:0000313" key="3">
    <source>
        <dbReference type="Proteomes" id="UP000000552"/>
    </source>
</evidence>
<proteinExistence type="predicted"/>
<feature type="compositionally biased region" description="Low complexity" evidence="1">
    <location>
        <begin position="118"/>
        <end position="130"/>
    </location>
</feature>
<accession>Q98MS6</accession>
<dbReference type="eggNOG" id="ENOG50345EV">
    <property type="taxonomic scope" value="Bacteria"/>
</dbReference>
<feature type="compositionally biased region" description="Polar residues" evidence="1">
    <location>
        <begin position="344"/>
        <end position="367"/>
    </location>
</feature>
<organism evidence="2 3">
    <name type="scientific">Mesorhizobium japonicum (strain LMG 29417 / CECT 9101 / MAFF 303099)</name>
    <name type="common">Mesorhizobium loti (strain MAFF 303099)</name>
    <dbReference type="NCBI Taxonomy" id="266835"/>
    <lineage>
        <taxon>Bacteria</taxon>
        <taxon>Pseudomonadati</taxon>
        <taxon>Pseudomonadota</taxon>
        <taxon>Alphaproteobacteria</taxon>
        <taxon>Hyphomicrobiales</taxon>
        <taxon>Phyllobacteriaceae</taxon>
        <taxon>Mesorhizobium</taxon>
    </lineage>
</organism>